<comment type="caution">
    <text evidence="2">The sequence shown here is derived from an EMBL/GenBank/DDBJ whole genome shotgun (WGS) entry which is preliminary data.</text>
</comment>
<name>A0A364XUT6_9BACT</name>
<evidence type="ECO:0000313" key="2">
    <source>
        <dbReference type="EMBL" id="RAV97934.1"/>
    </source>
</evidence>
<reference evidence="2 3" key="1">
    <citation type="submission" date="2018-06" db="EMBL/GenBank/DDBJ databases">
        <title>Chryseolinea flavus sp. nov., a member of the phylum Bacteroidetes isolated from soil.</title>
        <authorList>
            <person name="Li Y."/>
            <person name="Wang J."/>
        </authorList>
    </citation>
    <scope>NUCLEOTIDE SEQUENCE [LARGE SCALE GENOMIC DNA]</scope>
    <source>
        <strain evidence="2 3">SDU1-6</strain>
    </source>
</reference>
<dbReference type="EMBL" id="QMFY01000024">
    <property type="protein sequence ID" value="RAV97934.1"/>
    <property type="molecule type" value="Genomic_DNA"/>
</dbReference>
<keyword evidence="1" id="KW-0732">Signal</keyword>
<dbReference type="Pfam" id="PF13689">
    <property type="entry name" value="DUF4154"/>
    <property type="match status" value="1"/>
</dbReference>
<accession>A0A364XUT6</accession>
<dbReference type="AlphaFoldDB" id="A0A364XUT6"/>
<feature type="chain" id="PRO_5016612818" description="YfiR family protein" evidence="1">
    <location>
        <begin position="18"/>
        <end position="172"/>
    </location>
</feature>
<gene>
    <name evidence="2" type="ORF">DQQ10_26035</name>
</gene>
<organism evidence="2 3">
    <name type="scientific">Pseudochryseolinea flava</name>
    <dbReference type="NCBI Taxonomy" id="2059302"/>
    <lineage>
        <taxon>Bacteria</taxon>
        <taxon>Pseudomonadati</taxon>
        <taxon>Bacteroidota</taxon>
        <taxon>Cytophagia</taxon>
        <taxon>Cytophagales</taxon>
        <taxon>Fulvivirgaceae</taxon>
        <taxon>Pseudochryseolinea</taxon>
    </lineage>
</organism>
<protein>
    <recommendedName>
        <fullName evidence="4">YfiR family protein</fullName>
    </recommendedName>
</protein>
<keyword evidence="3" id="KW-1185">Reference proteome</keyword>
<dbReference type="RefSeq" id="WP_112749880.1">
    <property type="nucleotide sequence ID" value="NZ_QMFY01000024.1"/>
</dbReference>
<evidence type="ECO:0000256" key="1">
    <source>
        <dbReference type="SAM" id="SignalP"/>
    </source>
</evidence>
<sequence>MRSASIILFILSSFHFANVVSAQSQEKVYALLMLSFAKGIQWPDLPSGQKFTIGVLEYPPLAAELTTSVGSSKIGTHTVEIKEFAHADEVSNCQIIFIPAYKARQLAQVVNKLGKSSVLIVTNKTDLIQKGSDVNFVLVDGKLRYEVNCKRIEARGMKISSTVRGRGIVVDL</sequence>
<dbReference type="Proteomes" id="UP000251889">
    <property type="component" value="Unassembled WGS sequence"/>
</dbReference>
<evidence type="ECO:0008006" key="4">
    <source>
        <dbReference type="Google" id="ProtNLM"/>
    </source>
</evidence>
<proteinExistence type="predicted"/>
<dbReference type="OrthoDB" id="1342147at2"/>
<dbReference type="InterPro" id="IPR025293">
    <property type="entry name" value="YfiR/HmsC-like"/>
</dbReference>
<feature type="signal peptide" evidence="1">
    <location>
        <begin position="1"/>
        <end position="17"/>
    </location>
</feature>
<evidence type="ECO:0000313" key="3">
    <source>
        <dbReference type="Proteomes" id="UP000251889"/>
    </source>
</evidence>